<reference evidence="2 3" key="1">
    <citation type="journal article" date="2023" name="Nat. Commun.">
        <title>Origin of minicircular mitochondrial genomes in red algae.</title>
        <authorList>
            <person name="Lee Y."/>
            <person name="Cho C.H."/>
            <person name="Lee Y.M."/>
            <person name="Park S.I."/>
            <person name="Yang J.H."/>
            <person name="West J.A."/>
            <person name="Bhattacharya D."/>
            <person name="Yoon H.S."/>
        </authorList>
    </citation>
    <scope>NUCLEOTIDE SEQUENCE [LARGE SCALE GENOMIC DNA]</scope>
    <source>
        <strain evidence="2 3">CCMP1338</strain>
        <tissue evidence="2">Whole cell</tissue>
    </source>
</reference>
<dbReference type="AlphaFoldDB" id="A0AAV8UR33"/>
<evidence type="ECO:0000313" key="2">
    <source>
        <dbReference type="EMBL" id="KAJ8903946.1"/>
    </source>
</evidence>
<dbReference type="SUPFAM" id="SSF48452">
    <property type="entry name" value="TPR-like"/>
    <property type="match status" value="1"/>
</dbReference>
<organism evidence="2 3">
    <name type="scientific">Rhodosorus marinus</name>
    <dbReference type="NCBI Taxonomy" id="101924"/>
    <lineage>
        <taxon>Eukaryota</taxon>
        <taxon>Rhodophyta</taxon>
        <taxon>Stylonematophyceae</taxon>
        <taxon>Stylonematales</taxon>
        <taxon>Stylonemataceae</taxon>
        <taxon>Rhodosorus</taxon>
    </lineage>
</organism>
<feature type="region of interest" description="Disordered" evidence="1">
    <location>
        <begin position="1"/>
        <end position="53"/>
    </location>
</feature>
<evidence type="ECO:0000256" key="1">
    <source>
        <dbReference type="SAM" id="MobiDB-lite"/>
    </source>
</evidence>
<protein>
    <submittedName>
        <fullName evidence="2">Uncharacterized protein</fullName>
    </submittedName>
</protein>
<name>A0AAV8UR33_9RHOD</name>
<feature type="compositionally biased region" description="Basic residues" evidence="1">
    <location>
        <begin position="38"/>
        <end position="49"/>
    </location>
</feature>
<gene>
    <name evidence="2" type="ORF">NDN08_000477</name>
</gene>
<accession>A0AAV8UR33</accession>
<keyword evidence="3" id="KW-1185">Reference proteome</keyword>
<evidence type="ECO:0000313" key="3">
    <source>
        <dbReference type="Proteomes" id="UP001157974"/>
    </source>
</evidence>
<sequence>MESSASSSAGNHSVPTESDDTNDPEEGTEELETEDARNKKRAGTRKRKREATFDPPPFAWLSSAASKRRRDVNYRRYVRLAAVLGERVAEHDWAMVAPIASVLARKYHSRTSLTNRSYPREITWAIVDTLRVLRTKKEPELNVDNSIEAILRAAVEAPDSYAVSGASITHRTAAGIELLFHQVRQGEKAVALKEASARSILSPFRDSAVYHWAVGSLALYIAQADEVQPQDGQWADETTQIAFDELQRALEMEPSVFAYAKKLISAEHLVGNHERALEVLEKFCEDNPDDILALEELLQTKPSLTTANQLLNLSPLSARALSIVEAEGQVKNRADAYASRIEHGDRSGWNSLGNLLSLYPEQVPEQLWKRSPRRNWWPTAYFSSKAAKLDVEADLNMAQSKASIAKRFSQVSKNASMRNYYKKVEELLDVWTNNS</sequence>
<proteinExistence type="predicted"/>
<dbReference type="Proteomes" id="UP001157974">
    <property type="component" value="Unassembled WGS sequence"/>
</dbReference>
<comment type="caution">
    <text evidence="2">The sequence shown here is derived from an EMBL/GenBank/DDBJ whole genome shotgun (WGS) entry which is preliminary data.</text>
</comment>
<dbReference type="EMBL" id="JAMWBK010000006">
    <property type="protein sequence ID" value="KAJ8903946.1"/>
    <property type="molecule type" value="Genomic_DNA"/>
</dbReference>
<feature type="compositionally biased region" description="Acidic residues" evidence="1">
    <location>
        <begin position="17"/>
        <end position="33"/>
    </location>
</feature>
<dbReference type="InterPro" id="IPR011990">
    <property type="entry name" value="TPR-like_helical_dom_sf"/>
</dbReference>